<protein>
    <recommendedName>
        <fullName evidence="4">Adenosine 5'-phosphosulfate reductase</fullName>
        <shortName evidence="4">APS reductase</shortName>
        <ecNumber evidence="4">1.8.4.10</ecNumber>
    </recommendedName>
    <alternativeName>
        <fullName evidence="4">5'-adenylylsulfate reductase</fullName>
    </alternativeName>
    <alternativeName>
        <fullName evidence="4">Thioredoxin-dependent 5'-adenylylsulfate reductase</fullName>
    </alternativeName>
</protein>
<evidence type="ECO:0000313" key="7">
    <source>
        <dbReference type="Proteomes" id="UP000278962"/>
    </source>
</evidence>
<comment type="similarity">
    <text evidence="1 4">Belongs to the PAPS reductase family. CysH subfamily.</text>
</comment>
<dbReference type="GO" id="GO:0051539">
    <property type="term" value="F:4 iron, 4 sulfur cluster binding"/>
    <property type="evidence" value="ECO:0007669"/>
    <property type="project" value="UniProtKB-UniRule"/>
</dbReference>
<dbReference type="EC" id="1.8.4.10" evidence="4"/>
<proteinExistence type="inferred from homology"/>
<dbReference type="EMBL" id="RBIL01000002">
    <property type="protein sequence ID" value="RKQ86443.1"/>
    <property type="molecule type" value="Genomic_DNA"/>
</dbReference>
<dbReference type="InterPro" id="IPR004511">
    <property type="entry name" value="PAPS/APS_Rdtase"/>
</dbReference>
<comment type="function">
    <text evidence="4">Catalyzes the formation of sulfite from adenosine 5'-phosphosulfate (APS) using thioredoxin as an electron donor.</text>
</comment>
<evidence type="ECO:0000259" key="5">
    <source>
        <dbReference type="Pfam" id="PF01507"/>
    </source>
</evidence>
<evidence type="ECO:0000256" key="4">
    <source>
        <dbReference type="HAMAP-Rule" id="MF_00063"/>
    </source>
</evidence>
<keyword evidence="4" id="KW-0963">Cytoplasm</keyword>
<evidence type="ECO:0000256" key="1">
    <source>
        <dbReference type="ARBA" id="ARBA00009732"/>
    </source>
</evidence>
<dbReference type="RefSeq" id="WP_121254175.1">
    <property type="nucleotide sequence ID" value="NZ_RBIL01000002.1"/>
</dbReference>
<dbReference type="GO" id="GO:0005737">
    <property type="term" value="C:cytoplasm"/>
    <property type="evidence" value="ECO:0007669"/>
    <property type="project" value="UniProtKB-SubCell"/>
</dbReference>
<dbReference type="PIRSF" id="PIRSF000857">
    <property type="entry name" value="PAPS_reductase"/>
    <property type="match status" value="1"/>
</dbReference>
<keyword evidence="4" id="KW-0411">Iron-sulfur</keyword>
<dbReference type="Proteomes" id="UP000278962">
    <property type="component" value="Unassembled WGS sequence"/>
</dbReference>
<dbReference type="GO" id="GO:0004604">
    <property type="term" value="F:phosphoadenylyl-sulfate reductase (thioredoxin) activity"/>
    <property type="evidence" value="ECO:0007669"/>
    <property type="project" value="UniProtKB-UniRule"/>
</dbReference>
<dbReference type="PANTHER" id="PTHR46509">
    <property type="entry name" value="PHOSPHOADENOSINE PHOSPHOSULFATE REDUCTASE"/>
    <property type="match status" value="1"/>
</dbReference>
<feature type="active site" description="Nucleophile; cysteine thiosulfonate intermediate" evidence="4">
    <location>
        <position position="192"/>
    </location>
</feature>
<dbReference type="GO" id="GO:0046872">
    <property type="term" value="F:metal ion binding"/>
    <property type="evidence" value="ECO:0007669"/>
    <property type="project" value="UniProtKB-KW"/>
</dbReference>
<keyword evidence="4" id="KW-0408">Iron</keyword>
<dbReference type="GO" id="GO:0070814">
    <property type="term" value="P:hydrogen sulfide biosynthetic process"/>
    <property type="evidence" value="ECO:0007669"/>
    <property type="project" value="UniProtKB-UniRule"/>
</dbReference>
<dbReference type="Gene3D" id="3.40.50.620">
    <property type="entry name" value="HUPs"/>
    <property type="match status" value="1"/>
</dbReference>
<dbReference type="HAMAP" id="MF_00063">
    <property type="entry name" value="CysH"/>
    <property type="match status" value="1"/>
</dbReference>
<reference evidence="6 7" key="1">
    <citation type="submission" date="2018-10" db="EMBL/GenBank/DDBJ databases">
        <title>Genomic Encyclopedia of Archaeal and Bacterial Type Strains, Phase II (KMG-II): from individual species to whole genera.</title>
        <authorList>
            <person name="Goeker M."/>
        </authorList>
    </citation>
    <scope>NUCLEOTIDE SEQUENCE [LARGE SCALE GENOMIC DNA]</scope>
    <source>
        <strain evidence="6 7">DSM 14954</strain>
    </source>
</reference>
<dbReference type="SUPFAM" id="SSF52402">
    <property type="entry name" value="Adenine nucleotide alpha hydrolases-like"/>
    <property type="match status" value="1"/>
</dbReference>
<dbReference type="Pfam" id="PF01507">
    <property type="entry name" value="PAPS_reduct"/>
    <property type="match status" value="1"/>
</dbReference>
<keyword evidence="2 4" id="KW-0560">Oxidoreductase</keyword>
<name>A0A660L3H5_9ACTN</name>
<keyword evidence="7" id="KW-1185">Reference proteome</keyword>
<accession>A0A660L3H5</accession>
<organism evidence="6 7">
    <name type="scientific">Solirubrobacter pauli</name>
    <dbReference type="NCBI Taxonomy" id="166793"/>
    <lineage>
        <taxon>Bacteria</taxon>
        <taxon>Bacillati</taxon>
        <taxon>Actinomycetota</taxon>
        <taxon>Thermoleophilia</taxon>
        <taxon>Solirubrobacterales</taxon>
        <taxon>Solirubrobacteraceae</taxon>
        <taxon>Solirubrobacter</taxon>
    </lineage>
</organism>
<comment type="catalytic activity">
    <reaction evidence="4">
        <text>[thioredoxin]-disulfide + sulfite + AMP + 2 H(+) = adenosine 5'-phosphosulfate + [thioredoxin]-dithiol</text>
        <dbReference type="Rhea" id="RHEA:21976"/>
        <dbReference type="Rhea" id="RHEA-COMP:10698"/>
        <dbReference type="Rhea" id="RHEA-COMP:10700"/>
        <dbReference type="ChEBI" id="CHEBI:15378"/>
        <dbReference type="ChEBI" id="CHEBI:17359"/>
        <dbReference type="ChEBI" id="CHEBI:29950"/>
        <dbReference type="ChEBI" id="CHEBI:50058"/>
        <dbReference type="ChEBI" id="CHEBI:58243"/>
        <dbReference type="ChEBI" id="CHEBI:456215"/>
        <dbReference type="EC" id="1.8.4.10"/>
    </reaction>
</comment>
<feature type="binding site" evidence="4">
    <location>
        <position position="88"/>
    </location>
    <ligand>
        <name>[4Fe-4S] cluster</name>
        <dbReference type="ChEBI" id="CHEBI:49883"/>
    </ligand>
</feature>
<dbReference type="GO" id="GO:0043866">
    <property type="term" value="F:adenylyl-sulfate reductase (thioredoxin) activity"/>
    <property type="evidence" value="ECO:0007669"/>
    <property type="project" value="UniProtKB-EC"/>
</dbReference>
<dbReference type="GO" id="GO:0019379">
    <property type="term" value="P:sulfate assimilation, phosphoadenylyl sulfate reduction by phosphoadenylyl-sulfate reductase (thioredoxin)"/>
    <property type="evidence" value="ECO:0007669"/>
    <property type="project" value="UniProtKB-UniRule"/>
</dbReference>
<gene>
    <name evidence="4" type="primary">cysH</name>
    <name evidence="6" type="ORF">C8N24_4455</name>
</gene>
<comment type="subcellular location">
    <subcellularLocation>
        <location evidence="4">Cytoplasm</location>
    </subcellularLocation>
</comment>
<feature type="domain" description="Phosphoadenosine phosphosulphate reductase" evidence="5">
    <location>
        <begin position="19"/>
        <end position="176"/>
    </location>
</feature>
<dbReference type="PANTHER" id="PTHR46509:SF1">
    <property type="entry name" value="PHOSPHOADENOSINE PHOSPHOSULFATE REDUCTASE"/>
    <property type="match status" value="1"/>
</dbReference>
<keyword evidence="4" id="KW-0479">Metal-binding</keyword>
<evidence type="ECO:0000313" key="6">
    <source>
        <dbReference type="EMBL" id="RKQ86443.1"/>
    </source>
</evidence>
<evidence type="ECO:0000256" key="3">
    <source>
        <dbReference type="ARBA" id="ARBA00024327"/>
    </source>
</evidence>
<comment type="pathway">
    <text evidence="3 4">Sulfur metabolism; hydrogen sulfide biosynthesis; sulfite from sulfate.</text>
</comment>
<sequence length="196" mass="22090">MSSVTEVLTEAVERHGDRLVMLCSFQKEESILVDELVKIAPDARIVTIDTGVLFPETLATWRAFEERFGVHIAIEDATGDWSGPAHCCGDRKVAALERALDGADAWITGIRREQSATREHAQPVEFDDKRQIWKYNPLVEWTEKDLWNRIFERDLPYHPLHDQGYSSIGCAPCTNPGTGREGRWAGLSKTECGLHV</sequence>
<comment type="caution">
    <text evidence="6">The sequence shown here is derived from an EMBL/GenBank/DDBJ whole genome shotgun (WGS) entry which is preliminary data.</text>
</comment>
<comment type="cofactor">
    <cofactor evidence="4">
        <name>[4Fe-4S] cluster</name>
        <dbReference type="ChEBI" id="CHEBI:49883"/>
    </cofactor>
    <text evidence="4">Binds 1 [4Fe-4S] cluster per subunit.</text>
</comment>
<dbReference type="CDD" id="cd23945">
    <property type="entry name" value="PAPS_reductase"/>
    <property type="match status" value="1"/>
</dbReference>
<feature type="binding site" evidence="4">
    <location>
        <position position="87"/>
    </location>
    <ligand>
        <name>[4Fe-4S] cluster</name>
        <dbReference type="ChEBI" id="CHEBI:49883"/>
    </ligand>
</feature>
<feature type="binding site" evidence="4">
    <location>
        <position position="173"/>
    </location>
    <ligand>
        <name>[4Fe-4S] cluster</name>
        <dbReference type="ChEBI" id="CHEBI:49883"/>
    </ligand>
</feature>
<dbReference type="OrthoDB" id="9794018at2"/>
<dbReference type="AlphaFoldDB" id="A0A660L3H5"/>
<dbReference type="NCBIfam" id="NF002537">
    <property type="entry name" value="PRK02090.1"/>
    <property type="match status" value="1"/>
</dbReference>
<dbReference type="InterPro" id="IPR002500">
    <property type="entry name" value="PAPS_reduct_dom"/>
</dbReference>
<evidence type="ECO:0000256" key="2">
    <source>
        <dbReference type="ARBA" id="ARBA00023002"/>
    </source>
</evidence>
<dbReference type="InterPro" id="IPR014729">
    <property type="entry name" value="Rossmann-like_a/b/a_fold"/>
</dbReference>
<feature type="binding site" evidence="4">
    <location>
        <position position="170"/>
    </location>
    <ligand>
        <name>[4Fe-4S] cluster</name>
        <dbReference type="ChEBI" id="CHEBI:49883"/>
    </ligand>
</feature>